<dbReference type="HOGENOM" id="CLU_041448_2_0_1"/>
<sequence length="333" mass="37229">MSSLPSDHVLSVSTIQELPSAQRHKLHVQGNPVDKFVEWAHSGDAKNDDIDLIYITDLNWMKEPGYPSHEFLLVSIMGPQLKQPTALRIERDTESWATVFRPYSRSVCKDTVTLAESYGWGSLLKTQPRQSQSLASVTFQSNNIPLLKLVILLDVISQSPGFYNVWTVNCWWFAETIWRNIVELAKENEMKFLLVEEEELARFWGSVTDGADVKNWDARKFGLVQEQLHAVCLMRAFGDNVAKSKVDHWSKEVDDIFTLRAYNATPRNGATLSTPQSKTQRSAVSSPRTSTTTMPSTPAKEQLTTAPQLQGGSATRLSPTSTLTRASIDSGPS</sequence>
<evidence type="ECO:0000256" key="1">
    <source>
        <dbReference type="SAM" id="MobiDB-lite"/>
    </source>
</evidence>
<proteinExistence type="predicted"/>
<keyword evidence="3" id="KW-1185">Reference proteome</keyword>
<feature type="region of interest" description="Disordered" evidence="1">
    <location>
        <begin position="267"/>
        <end position="333"/>
    </location>
</feature>
<dbReference type="EMBL" id="KL197736">
    <property type="protein sequence ID" value="KDQ53011.1"/>
    <property type="molecule type" value="Genomic_DNA"/>
</dbReference>
<name>A0A067PRQ6_9AGAM</name>
<feature type="compositionally biased region" description="Polar residues" evidence="1">
    <location>
        <begin position="267"/>
        <end position="284"/>
    </location>
</feature>
<dbReference type="Proteomes" id="UP000027265">
    <property type="component" value="Unassembled WGS sequence"/>
</dbReference>
<accession>A0A067PRQ6</accession>
<organism evidence="2 3">
    <name type="scientific">Jaapia argillacea MUCL 33604</name>
    <dbReference type="NCBI Taxonomy" id="933084"/>
    <lineage>
        <taxon>Eukaryota</taxon>
        <taxon>Fungi</taxon>
        <taxon>Dikarya</taxon>
        <taxon>Basidiomycota</taxon>
        <taxon>Agaricomycotina</taxon>
        <taxon>Agaricomycetes</taxon>
        <taxon>Agaricomycetidae</taxon>
        <taxon>Jaapiales</taxon>
        <taxon>Jaapiaceae</taxon>
        <taxon>Jaapia</taxon>
    </lineage>
</organism>
<protein>
    <submittedName>
        <fullName evidence="2">Uncharacterized protein</fullName>
    </submittedName>
</protein>
<evidence type="ECO:0000313" key="3">
    <source>
        <dbReference type="Proteomes" id="UP000027265"/>
    </source>
</evidence>
<dbReference type="InParanoid" id="A0A067PRQ6"/>
<evidence type="ECO:0000313" key="2">
    <source>
        <dbReference type="EMBL" id="KDQ53011.1"/>
    </source>
</evidence>
<gene>
    <name evidence="2" type="ORF">JAAARDRAFT_61578</name>
</gene>
<feature type="compositionally biased region" description="Polar residues" evidence="1">
    <location>
        <begin position="302"/>
        <end position="333"/>
    </location>
</feature>
<dbReference type="AlphaFoldDB" id="A0A067PRQ6"/>
<feature type="compositionally biased region" description="Low complexity" evidence="1">
    <location>
        <begin position="285"/>
        <end position="298"/>
    </location>
</feature>
<reference evidence="3" key="1">
    <citation type="journal article" date="2014" name="Proc. Natl. Acad. Sci. U.S.A.">
        <title>Extensive sampling of basidiomycete genomes demonstrates inadequacy of the white-rot/brown-rot paradigm for wood decay fungi.</title>
        <authorList>
            <person name="Riley R."/>
            <person name="Salamov A.A."/>
            <person name="Brown D.W."/>
            <person name="Nagy L.G."/>
            <person name="Floudas D."/>
            <person name="Held B.W."/>
            <person name="Levasseur A."/>
            <person name="Lombard V."/>
            <person name="Morin E."/>
            <person name="Otillar R."/>
            <person name="Lindquist E.A."/>
            <person name="Sun H."/>
            <person name="LaButti K.M."/>
            <person name="Schmutz J."/>
            <person name="Jabbour D."/>
            <person name="Luo H."/>
            <person name="Baker S.E."/>
            <person name="Pisabarro A.G."/>
            <person name="Walton J.D."/>
            <person name="Blanchette R.A."/>
            <person name="Henrissat B."/>
            <person name="Martin F."/>
            <person name="Cullen D."/>
            <person name="Hibbett D.S."/>
            <person name="Grigoriev I.V."/>
        </authorList>
    </citation>
    <scope>NUCLEOTIDE SEQUENCE [LARGE SCALE GENOMIC DNA]</scope>
    <source>
        <strain evidence="3">MUCL 33604</strain>
    </source>
</reference>